<dbReference type="GO" id="GO:0004803">
    <property type="term" value="F:transposase activity"/>
    <property type="evidence" value="ECO:0007669"/>
    <property type="project" value="InterPro"/>
</dbReference>
<evidence type="ECO:0000313" key="1">
    <source>
        <dbReference type="EMBL" id="MBB4277642.1"/>
    </source>
</evidence>
<sequence>MHRNGKQRFDPFEKERLIEACLESGVSVAGLALEHGVNAHQLRNCVALRRRRHEQERALAGPSSCAPPAFIPVVEAASIARPSSVVARPTRGYLKNDRIADRRVLRLRAPF</sequence>
<proteinExistence type="predicted"/>
<protein>
    <submittedName>
        <fullName evidence="1">Transposase-like protein</fullName>
    </submittedName>
</protein>
<accession>A0A7W6WGM2</accession>
<evidence type="ECO:0000313" key="2">
    <source>
        <dbReference type="Proteomes" id="UP000533641"/>
    </source>
</evidence>
<dbReference type="GO" id="GO:0003677">
    <property type="term" value="F:DNA binding"/>
    <property type="evidence" value="ECO:0007669"/>
    <property type="project" value="InterPro"/>
</dbReference>
<dbReference type="EMBL" id="JACIGM010000014">
    <property type="protein sequence ID" value="MBB4277642.1"/>
    <property type="molecule type" value="Genomic_DNA"/>
</dbReference>
<dbReference type="GO" id="GO:0006313">
    <property type="term" value="P:DNA transposition"/>
    <property type="evidence" value="ECO:0007669"/>
    <property type="project" value="InterPro"/>
</dbReference>
<dbReference type="AlphaFoldDB" id="A0A7W6WGM2"/>
<dbReference type="InterPro" id="IPR002514">
    <property type="entry name" value="Transposase_8"/>
</dbReference>
<gene>
    <name evidence="1" type="ORF">GGE12_005451</name>
</gene>
<reference evidence="1 2" key="1">
    <citation type="submission" date="2020-08" db="EMBL/GenBank/DDBJ databases">
        <title>Genomic Encyclopedia of Type Strains, Phase IV (KMG-V): Genome sequencing to study the core and pangenomes of soil and plant-associated prokaryotes.</title>
        <authorList>
            <person name="Whitman W."/>
        </authorList>
    </citation>
    <scope>NUCLEOTIDE SEQUENCE [LARGE SCALE GENOMIC DNA]</scope>
    <source>
        <strain evidence="1 2">SEMIA 402</strain>
    </source>
</reference>
<dbReference type="Pfam" id="PF01527">
    <property type="entry name" value="HTH_Tnp_1"/>
    <property type="match status" value="1"/>
</dbReference>
<dbReference type="RefSeq" id="WP_312866078.1">
    <property type="nucleotide sequence ID" value="NZ_JACIGM010000014.1"/>
</dbReference>
<comment type="caution">
    <text evidence="1">The sequence shown here is derived from an EMBL/GenBank/DDBJ whole genome shotgun (WGS) entry which is preliminary data.</text>
</comment>
<name>A0A7W6WGM2_9HYPH</name>
<dbReference type="Proteomes" id="UP000533641">
    <property type="component" value="Unassembled WGS sequence"/>
</dbReference>
<organism evidence="1 2">
    <name type="scientific">Rhizobium mongolense</name>
    <dbReference type="NCBI Taxonomy" id="57676"/>
    <lineage>
        <taxon>Bacteria</taxon>
        <taxon>Pseudomonadati</taxon>
        <taxon>Pseudomonadota</taxon>
        <taxon>Alphaproteobacteria</taxon>
        <taxon>Hyphomicrobiales</taxon>
        <taxon>Rhizobiaceae</taxon>
        <taxon>Rhizobium/Agrobacterium group</taxon>
        <taxon>Rhizobium</taxon>
    </lineage>
</organism>